<sequence length="171" mass="18753">MARGFNKVILMGNLAKDPQIRYTATKQAVASFSVAVNRSWKGKNGELQESVDFIPVVVWGPQAENCERYLSKGSGILLEGRIQVRSYDDKTGQKRWVTEVVAADITFLPSSGGRKDDRPSSRGDYERKSSPAGYGGEPRSFRDDFGGGGDFPMDISEMGSSADDDETDIPF</sequence>
<dbReference type="OrthoDB" id="9809878at2"/>
<dbReference type="STRING" id="561720.SAMN06275492_10759"/>
<dbReference type="GO" id="GO:0009295">
    <property type="term" value="C:nucleoid"/>
    <property type="evidence" value="ECO:0007669"/>
    <property type="project" value="TreeGrafter"/>
</dbReference>
<dbReference type="RefSeq" id="WP_085544122.1">
    <property type="nucleotide sequence ID" value="NZ_FXBB01000007.1"/>
</dbReference>
<keyword evidence="6" id="KW-1185">Reference proteome</keyword>
<protein>
    <recommendedName>
        <fullName evidence="2 3">Single-stranded DNA-binding protein</fullName>
        <shortName evidence="2">SSB</shortName>
    </recommendedName>
</protein>
<keyword evidence="1 2" id="KW-0238">DNA-binding</keyword>
<dbReference type="PROSITE" id="PS50935">
    <property type="entry name" value="SSB"/>
    <property type="match status" value="1"/>
</dbReference>
<dbReference type="AlphaFoldDB" id="A0A1X7J2R2"/>
<evidence type="ECO:0000256" key="3">
    <source>
        <dbReference type="RuleBase" id="RU000524"/>
    </source>
</evidence>
<dbReference type="CDD" id="cd04496">
    <property type="entry name" value="SSB_OBF"/>
    <property type="match status" value="1"/>
</dbReference>
<dbReference type="PANTHER" id="PTHR10302">
    <property type="entry name" value="SINGLE-STRANDED DNA-BINDING PROTEIN"/>
    <property type="match status" value="1"/>
</dbReference>
<evidence type="ECO:0000313" key="6">
    <source>
        <dbReference type="Proteomes" id="UP000193355"/>
    </source>
</evidence>
<dbReference type="InterPro" id="IPR011344">
    <property type="entry name" value="ssDNA-bd"/>
</dbReference>
<dbReference type="Proteomes" id="UP000193355">
    <property type="component" value="Unassembled WGS sequence"/>
</dbReference>
<evidence type="ECO:0000256" key="4">
    <source>
        <dbReference type="SAM" id="MobiDB-lite"/>
    </source>
</evidence>
<dbReference type="Gene3D" id="2.40.50.140">
    <property type="entry name" value="Nucleic acid-binding proteins"/>
    <property type="match status" value="1"/>
</dbReference>
<dbReference type="GO" id="GO:0003697">
    <property type="term" value="F:single-stranded DNA binding"/>
    <property type="evidence" value="ECO:0007669"/>
    <property type="project" value="UniProtKB-UniRule"/>
</dbReference>
<organism evidence="5 6">
    <name type="scientific">Dethiosulfovibrio salsuginis</name>
    <dbReference type="NCBI Taxonomy" id="561720"/>
    <lineage>
        <taxon>Bacteria</taxon>
        <taxon>Thermotogati</taxon>
        <taxon>Synergistota</taxon>
        <taxon>Synergistia</taxon>
        <taxon>Synergistales</taxon>
        <taxon>Dethiosulfovibrionaceae</taxon>
        <taxon>Dethiosulfovibrio</taxon>
    </lineage>
</organism>
<accession>A0A1X7J2R2</accession>
<dbReference type="InterPro" id="IPR000424">
    <property type="entry name" value="Primosome_PriB/ssb"/>
</dbReference>
<evidence type="ECO:0000256" key="2">
    <source>
        <dbReference type="HAMAP-Rule" id="MF_00984"/>
    </source>
</evidence>
<reference evidence="6" key="1">
    <citation type="submission" date="2017-04" db="EMBL/GenBank/DDBJ databases">
        <authorList>
            <person name="Varghese N."/>
            <person name="Submissions S."/>
        </authorList>
    </citation>
    <scope>NUCLEOTIDE SEQUENCE [LARGE SCALE GENOMIC DNA]</scope>
    <source>
        <strain evidence="6">USBA 82</strain>
    </source>
</reference>
<dbReference type="InterPro" id="IPR012340">
    <property type="entry name" value="NA-bd_OB-fold"/>
</dbReference>
<dbReference type="PANTHER" id="PTHR10302:SF27">
    <property type="entry name" value="SINGLE-STRANDED DNA-BINDING PROTEIN"/>
    <property type="match status" value="1"/>
</dbReference>
<feature type="compositionally biased region" description="Acidic residues" evidence="4">
    <location>
        <begin position="162"/>
        <end position="171"/>
    </location>
</feature>
<evidence type="ECO:0000256" key="1">
    <source>
        <dbReference type="ARBA" id="ARBA00023125"/>
    </source>
</evidence>
<dbReference type="EMBL" id="FXBB01000007">
    <property type="protein sequence ID" value="SMG21512.1"/>
    <property type="molecule type" value="Genomic_DNA"/>
</dbReference>
<comment type="subunit">
    <text evidence="2">Homotetramer.</text>
</comment>
<dbReference type="GO" id="GO:0006260">
    <property type="term" value="P:DNA replication"/>
    <property type="evidence" value="ECO:0007669"/>
    <property type="project" value="InterPro"/>
</dbReference>
<dbReference type="NCBIfam" id="TIGR00621">
    <property type="entry name" value="ssb"/>
    <property type="match status" value="1"/>
</dbReference>
<feature type="region of interest" description="Disordered" evidence="4">
    <location>
        <begin position="108"/>
        <end position="171"/>
    </location>
</feature>
<dbReference type="Pfam" id="PF00436">
    <property type="entry name" value="SSB"/>
    <property type="match status" value="1"/>
</dbReference>
<dbReference type="HAMAP" id="MF_00984">
    <property type="entry name" value="SSB"/>
    <property type="match status" value="1"/>
</dbReference>
<name>A0A1X7J2R2_9BACT</name>
<gene>
    <name evidence="5" type="ORF">SAMN06275492_10759</name>
</gene>
<proteinExistence type="inferred from homology"/>
<feature type="compositionally biased region" description="Basic and acidic residues" evidence="4">
    <location>
        <begin position="113"/>
        <end position="129"/>
    </location>
</feature>
<comment type="caution">
    <text evidence="2">Lacks conserved residue(s) required for the propagation of feature annotation.</text>
</comment>
<evidence type="ECO:0000313" key="5">
    <source>
        <dbReference type="EMBL" id="SMG21512.1"/>
    </source>
</evidence>
<dbReference type="SUPFAM" id="SSF50249">
    <property type="entry name" value="Nucleic acid-binding proteins"/>
    <property type="match status" value="1"/>
</dbReference>